<name>A0AAU9DGR5_9BACT</name>
<sequence length="132" mass="15257">MTITHENEYVEVGYENDYAIIRYKKFCPDKEDREAMLALVDLVKEKRFFKHMANPSLMGVAPLETQKWVAEEIMPSLVRAAGREYFAGTVLGQEAFAAFAVKNMVSNINEEMLKVHFFDSEEKSLEWLAQQN</sequence>
<dbReference type="AlphaFoldDB" id="A0AAU9DGR5"/>
<accession>A0AAU9DGR5</accession>
<dbReference type="EMBL" id="AP025318">
    <property type="protein sequence ID" value="BDD12311.1"/>
    <property type="molecule type" value="Genomic_DNA"/>
</dbReference>
<gene>
    <name evidence="1" type="ORF">FUAX_47430</name>
</gene>
<dbReference type="Proteomes" id="UP001348817">
    <property type="component" value="Plasmid pFA4"/>
</dbReference>
<reference evidence="1 2" key="1">
    <citation type="submission" date="2021-12" db="EMBL/GenBank/DDBJ databases">
        <title>Genome sequencing of bacteria with rrn-lacking chromosome and rrn-plasmid.</title>
        <authorList>
            <person name="Anda M."/>
            <person name="Iwasaki W."/>
        </authorList>
    </citation>
    <scope>NUCLEOTIDE SEQUENCE [LARGE SCALE GENOMIC DNA]</scope>
    <source>
        <strain evidence="1 2">DSM 100852</strain>
        <plasmid evidence="1 2">pFA4</plasmid>
    </source>
</reference>
<organism evidence="1 2">
    <name type="scientific">Fulvitalea axinellae</name>
    <dbReference type="NCBI Taxonomy" id="1182444"/>
    <lineage>
        <taxon>Bacteria</taxon>
        <taxon>Pseudomonadati</taxon>
        <taxon>Bacteroidota</taxon>
        <taxon>Cytophagia</taxon>
        <taxon>Cytophagales</taxon>
        <taxon>Persicobacteraceae</taxon>
        <taxon>Fulvitalea</taxon>
    </lineage>
</organism>
<dbReference type="RefSeq" id="WP_338395663.1">
    <property type="nucleotide sequence ID" value="NZ_AP025318.1"/>
</dbReference>
<protein>
    <recommendedName>
        <fullName evidence="3">STAS/SEC14 domain-containing protein</fullName>
    </recommendedName>
</protein>
<dbReference type="KEGG" id="fax:FUAX_47430"/>
<geneLocation type="plasmid" evidence="1 2">
    <name>pFA4</name>
</geneLocation>
<keyword evidence="1" id="KW-0614">Plasmid</keyword>
<keyword evidence="2" id="KW-1185">Reference proteome</keyword>
<proteinExistence type="predicted"/>
<evidence type="ECO:0008006" key="3">
    <source>
        <dbReference type="Google" id="ProtNLM"/>
    </source>
</evidence>
<evidence type="ECO:0000313" key="2">
    <source>
        <dbReference type="Proteomes" id="UP001348817"/>
    </source>
</evidence>
<evidence type="ECO:0000313" key="1">
    <source>
        <dbReference type="EMBL" id="BDD12311.1"/>
    </source>
</evidence>